<reference evidence="1" key="1">
    <citation type="submission" date="2023-07" db="EMBL/GenBank/DDBJ databases">
        <title>Comparative genomics of wheat-associated soil bacteria to identify genetic determinants of phenazine resistance.</title>
        <authorList>
            <person name="Mouncey N."/>
        </authorList>
    </citation>
    <scope>NUCLEOTIDE SEQUENCE</scope>
    <source>
        <strain evidence="1">V4I22</strain>
    </source>
</reference>
<sequence length="101" mass="10620">MQLRAGQDALPVQFAAGGAPQLTKTLDKAGQVLDLKKTLKDLGVRNVVQPAAVKTVEKRLGPFLHLPARRLPTLLNRVLCEDGGANAAAELEAARPSGTAD</sequence>
<dbReference type="AlphaFoldDB" id="A0AAW8F6X9"/>
<dbReference type="RefSeq" id="WP_306972778.1">
    <property type="nucleotide sequence ID" value="NZ_JAUSZV010000005.1"/>
</dbReference>
<evidence type="ECO:0000313" key="2">
    <source>
        <dbReference type="Proteomes" id="UP001234216"/>
    </source>
</evidence>
<comment type="caution">
    <text evidence="1">The sequence shown here is derived from an EMBL/GenBank/DDBJ whole genome shotgun (WGS) entry which is preliminary data.</text>
</comment>
<proteinExistence type="predicted"/>
<evidence type="ECO:0000313" key="1">
    <source>
        <dbReference type="EMBL" id="MDQ0905268.1"/>
    </source>
</evidence>
<dbReference type="Proteomes" id="UP001234216">
    <property type="component" value="Unassembled WGS sequence"/>
</dbReference>
<accession>A0AAW8F6X9</accession>
<protein>
    <submittedName>
        <fullName evidence="1">Uncharacterized protein</fullName>
    </submittedName>
</protein>
<name>A0AAW8F6X9_9ACTN</name>
<dbReference type="EMBL" id="JAUSZV010000005">
    <property type="protein sequence ID" value="MDQ0905268.1"/>
    <property type="molecule type" value="Genomic_DNA"/>
</dbReference>
<gene>
    <name evidence="1" type="ORF">QFZ22_001253</name>
</gene>
<organism evidence="1 2">
    <name type="scientific">Streptomyces canus</name>
    <dbReference type="NCBI Taxonomy" id="58343"/>
    <lineage>
        <taxon>Bacteria</taxon>
        <taxon>Bacillati</taxon>
        <taxon>Actinomycetota</taxon>
        <taxon>Actinomycetes</taxon>
        <taxon>Kitasatosporales</taxon>
        <taxon>Streptomycetaceae</taxon>
        <taxon>Streptomyces</taxon>
        <taxon>Streptomyces aurantiacus group</taxon>
    </lineage>
</organism>